<evidence type="ECO:0008006" key="10">
    <source>
        <dbReference type="Google" id="ProtNLM"/>
    </source>
</evidence>
<dbReference type="GO" id="GO:0004722">
    <property type="term" value="F:protein serine/threonine phosphatase activity"/>
    <property type="evidence" value="ECO:0007669"/>
    <property type="project" value="UniProtKB-EC"/>
</dbReference>
<dbReference type="SMART" id="SM00195">
    <property type="entry name" value="DSPc"/>
    <property type="match status" value="1"/>
</dbReference>
<dbReference type="PROSITE" id="PS50056">
    <property type="entry name" value="TYR_PHOSPHATASE_2"/>
    <property type="match status" value="1"/>
</dbReference>
<evidence type="ECO:0000256" key="1">
    <source>
        <dbReference type="ARBA" id="ARBA00008601"/>
    </source>
</evidence>
<dbReference type="PROSITE" id="PS00383">
    <property type="entry name" value="TYR_PHOSPHATASE_1"/>
    <property type="match status" value="1"/>
</dbReference>
<feature type="domain" description="Tyrosine-protein phosphatase" evidence="6">
    <location>
        <begin position="19"/>
        <end position="157"/>
    </location>
</feature>
<dbReference type="GO" id="GO:0007165">
    <property type="term" value="P:signal transduction"/>
    <property type="evidence" value="ECO:0007669"/>
    <property type="project" value="TreeGrafter"/>
</dbReference>
<evidence type="ECO:0000256" key="3">
    <source>
        <dbReference type="ARBA" id="ARBA00022912"/>
    </source>
</evidence>
<dbReference type="GO" id="GO:0004725">
    <property type="term" value="F:protein tyrosine phosphatase activity"/>
    <property type="evidence" value="ECO:0007669"/>
    <property type="project" value="TreeGrafter"/>
</dbReference>
<dbReference type="GO" id="GO:0005829">
    <property type="term" value="C:cytosol"/>
    <property type="evidence" value="ECO:0007669"/>
    <property type="project" value="TreeGrafter"/>
</dbReference>
<evidence type="ECO:0000256" key="5">
    <source>
        <dbReference type="ARBA" id="ARBA00048336"/>
    </source>
</evidence>
<evidence type="ECO:0000256" key="2">
    <source>
        <dbReference type="ARBA" id="ARBA00022801"/>
    </source>
</evidence>
<dbReference type="InterPro" id="IPR020422">
    <property type="entry name" value="TYR_PHOSPHATASE_DUAL_dom"/>
</dbReference>
<dbReference type="PANTHER" id="PTHR45948">
    <property type="entry name" value="DUAL SPECIFICITY PROTEIN PHOSPHATASE DDB_G0269404-RELATED"/>
    <property type="match status" value="1"/>
</dbReference>
<dbReference type="InterPro" id="IPR016130">
    <property type="entry name" value="Tyr_Pase_AS"/>
</dbReference>
<reference evidence="8" key="1">
    <citation type="submission" date="2021-01" db="EMBL/GenBank/DDBJ databases">
        <authorList>
            <consortium name="Genoscope - CEA"/>
            <person name="William W."/>
        </authorList>
    </citation>
    <scope>NUCLEOTIDE SEQUENCE</scope>
</reference>
<feature type="domain" description="Tyrosine specific protein phosphatases" evidence="7">
    <location>
        <begin position="78"/>
        <end position="135"/>
    </location>
</feature>
<dbReference type="Pfam" id="PF00782">
    <property type="entry name" value="DSPc"/>
    <property type="match status" value="1"/>
</dbReference>
<comment type="caution">
    <text evidence="8">The sequence shown here is derived from an EMBL/GenBank/DDBJ whole genome shotgun (WGS) entry which is preliminary data.</text>
</comment>
<dbReference type="PROSITE" id="PS50054">
    <property type="entry name" value="TYR_PHOSPHATASE_DUAL"/>
    <property type="match status" value="1"/>
</dbReference>
<evidence type="ECO:0000256" key="4">
    <source>
        <dbReference type="ARBA" id="ARBA00047761"/>
    </source>
</evidence>
<evidence type="ECO:0000313" key="9">
    <source>
        <dbReference type="Proteomes" id="UP000692954"/>
    </source>
</evidence>
<protein>
    <recommendedName>
        <fullName evidence="10">Protein-tyrosine-phosphatase</fullName>
    </recommendedName>
</protein>
<dbReference type="AlphaFoldDB" id="A0A8S1N3Q3"/>
<gene>
    <name evidence="8" type="ORF">PSON_ATCC_30995.1.T0450191</name>
</gene>
<keyword evidence="2" id="KW-0378">Hydrolase</keyword>
<dbReference type="CDD" id="cd14498">
    <property type="entry name" value="DSP"/>
    <property type="match status" value="1"/>
</dbReference>
<dbReference type="PANTHER" id="PTHR45948:SF2">
    <property type="entry name" value="DUAL SPECIFICITY PROTEIN PHOSPHATASE"/>
    <property type="match status" value="1"/>
</dbReference>
<proteinExistence type="inferred from homology"/>
<sequence length="161" mass="18572">MQVSTLLEQIPESISLILEPTLTQGALYLGNLTSLYKAAQKNQIKVAVSICDQIDTKDIELEQHLCIDLTDKEDSDIQKYFNQTNMFIQENLNKGNVLVHCFVGISRSATIVIAYIMWSQRITFQQAFLLVTSKRSQVYPNKGFRQQLIKYQQELQQIQRQ</sequence>
<comment type="similarity">
    <text evidence="1">Belongs to the protein-tyrosine phosphatase family. Non-receptor class dual specificity subfamily.</text>
</comment>
<comment type="catalytic activity">
    <reaction evidence="5">
        <text>O-phospho-L-threonyl-[protein] + H2O = L-threonyl-[protein] + phosphate</text>
        <dbReference type="Rhea" id="RHEA:47004"/>
        <dbReference type="Rhea" id="RHEA-COMP:11060"/>
        <dbReference type="Rhea" id="RHEA-COMP:11605"/>
        <dbReference type="ChEBI" id="CHEBI:15377"/>
        <dbReference type="ChEBI" id="CHEBI:30013"/>
        <dbReference type="ChEBI" id="CHEBI:43474"/>
        <dbReference type="ChEBI" id="CHEBI:61977"/>
        <dbReference type="EC" id="3.1.3.16"/>
    </reaction>
</comment>
<dbReference type="OrthoDB" id="10252009at2759"/>
<keyword evidence="9" id="KW-1185">Reference proteome</keyword>
<accession>A0A8S1N3Q3</accession>
<dbReference type="InterPro" id="IPR000340">
    <property type="entry name" value="Dual-sp_phosphatase_cat-dom"/>
</dbReference>
<evidence type="ECO:0000259" key="6">
    <source>
        <dbReference type="PROSITE" id="PS50054"/>
    </source>
</evidence>
<dbReference type="InterPro" id="IPR000387">
    <property type="entry name" value="Tyr_Pase_dom"/>
</dbReference>
<comment type="catalytic activity">
    <reaction evidence="4">
        <text>O-phospho-L-seryl-[protein] + H2O = L-seryl-[protein] + phosphate</text>
        <dbReference type="Rhea" id="RHEA:20629"/>
        <dbReference type="Rhea" id="RHEA-COMP:9863"/>
        <dbReference type="Rhea" id="RHEA-COMP:11604"/>
        <dbReference type="ChEBI" id="CHEBI:15377"/>
        <dbReference type="ChEBI" id="CHEBI:29999"/>
        <dbReference type="ChEBI" id="CHEBI:43474"/>
        <dbReference type="ChEBI" id="CHEBI:83421"/>
        <dbReference type="EC" id="3.1.3.16"/>
    </reaction>
</comment>
<dbReference type="EMBL" id="CAJJDN010000045">
    <property type="protein sequence ID" value="CAD8083645.1"/>
    <property type="molecule type" value="Genomic_DNA"/>
</dbReference>
<name>A0A8S1N3Q3_9CILI</name>
<evidence type="ECO:0000313" key="8">
    <source>
        <dbReference type="EMBL" id="CAD8083645.1"/>
    </source>
</evidence>
<evidence type="ECO:0000259" key="7">
    <source>
        <dbReference type="PROSITE" id="PS50056"/>
    </source>
</evidence>
<dbReference type="Proteomes" id="UP000692954">
    <property type="component" value="Unassembled WGS sequence"/>
</dbReference>
<keyword evidence="3" id="KW-0904">Protein phosphatase</keyword>
<organism evidence="8 9">
    <name type="scientific">Paramecium sonneborni</name>
    <dbReference type="NCBI Taxonomy" id="65129"/>
    <lineage>
        <taxon>Eukaryota</taxon>
        <taxon>Sar</taxon>
        <taxon>Alveolata</taxon>
        <taxon>Ciliophora</taxon>
        <taxon>Intramacronucleata</taxon>
        <taxon>Oligohymenophorea</taxon>
        <taxon>Peniculida</taxon>
        <taxon>Parameciidae</taxon>
        <taxon>Paramecium</taxon>
    </lineage>
</organism>